<feature type="compositionally biased region" description="Basic and acidic residues" evidence="1">
    <location>
        <begin position="380"/>
        <end position="392"/>
    </location>
</feature>
<comment type="caution">
    <text evidence="4">The sequence shown here is derived from an EMBL/GenBank/DDBJ whole genome shotgun (WGS) entry which is preliminary data.</text>
</comment>
<dbReference type="PANTHER" id="PTHR34978">
    <property type="entry name" value="POSSIBLE SENSOR-TRANSDUCER PROTEIN BLAR"/>
    <property type="match status" value="1"/>
</dbReference>
<dbReference type="CDD" id="cd07341">
    <property type="entry name" value="M56_BlaR1_MecR1_like"/>
    <property type="match status" value="1"/>
</dbReference>
<feature type="region of interest" description="Disordered" evidence="1">
    <location>
        <begin position="338"/>
        <end position="392"/>
    </location>
</feature>
<evidence type="ECO:0000313" key="4">
    <source>
        <dbReference type="EMBL" id="NUU56732.1"/>
    </source>
</evidence>
<accession>A0ABX2MSM2</accession>
<keyword evidence="5" id="KW-1185">Reference proteome</keyword>
<feature type="domain" description="Peptidase M56" evidence="3">
    <location>
        <begin position="10"/>
        <end position="294"/>
    </location>
</feature>
<dbReference type="RefSeq" id="WP_175382838.1">
    <property type="nucleotide sequence ID" value="NZ_CBCRYD010000010.1"/>
</dbReference>
<evidence type="ECO:0000259" key="3">
    <source>
        <dbReference type="Pfam" id="PF05569"/>
    </source>
</evidence>
<keyword evidence="2" id="KW-0812">Transmembrane</keyword>
<feature type="transmembrane region" description="Helical" evidence="2">
    <location>
        <begin position="6"/>
        <end position="25"/>
    </location>
</feature>
<feature type="transmembrane region" description="Helical" evidence="2">
    <location>
        <begin position="305"/>
        <end position="327"/>
    </location>
</feature>
<reference evidence="4 5" key="1">
    <citation type="submission" date="2020-05" db="EMBL/GenBank/DDBJ databases">
        <title>Genome Sequencing of Type Strains.</title>
        <authorList>
            <person name="Lemaire J.F."/>
            <person name="Inderbitzin P."/>
            <person name="Gregorio O.A."/>
            <person name="Collins S.B."/>
            <person name="Wespe N."/>
            <person name="Knight-Connoni V."/>
        </authorList>
    </citation>
    <scope>NUCLEOTIDE SEQUENCE [LARGE SCALE GENOMIC DNA]</scope>
    <source>
        <strain evidence="4 5">DSM 19942</strain>
    </source>
</reference>
<dbReference type="PANTHER" id="PTHR34978:SF3">
    <property type="entry name" value="SLR0241 PROTEIN"/>
    <property type="match status" value="1"/>
</dbReference>
<evidence type="ECO:0000256" key="2">
    <source>
        <dbReference type="SAM" id="Phobius"/>
    </source>
</evidence>
<dbReference type="Proteomes" id="UP000577724">
    <property type="component" value="Unassembled WGS sequence"/>
</dbReference>
<dbReference type="InterPro" id="IPR052173">
    <property type="entry name" value="Beta-lactam_resp_regulator"/>
</dbReference>
<sequence>MNTILVLLSTLTVAGSVVVAFILSLRLAPFQVIPAKWRFGIGKMALALYLLPIFLVFHWIFSLFTSSTTLNELPLNVQQVLPGPFNPAPAIQVQTISANVALAFICLWGIGTITFVAWQTYCYHRFLKTLKLTRTSVPKTSDVAMLLPVIKENLGLKSEVRLAYSALIRSPFLIGLRKPTIYLPLKNSESVDIGMVFHHELIHLKRKDLWIKALILVARALHWFNPLVHMLSKDIHTWSELSCDEEVVKGMSLADRKRYGETILNVVAGSRNLPIQFCSSLSGDGKQLKRRLTFMLNVKNVKKKTFVVAISTLFVVAAISTMTTAWASSNTPRVVASEEASAVTRPSQKAAVREEAPAVTHPSAREESPVVARPTAQATAREEVSVVPRSDDQVVARQEAPVVTRPSAQAVVPEEAAVVARPSAQAAVREESPVVTRSAAQATVREEAAGVTRPTVQAAVREEASVVPAQSDSRH</sequence>
<proteinExistence type="predicted"/>
<name>A0ABX2MSM2_9BACL</name>
<gene>
    <name evidence="4" type="ORF">HP548_21865</name>
</gene>
<protein>
    <submittedName>
        <fullName evidence="4">Peptidase M56</fullName>
    </submittedName>
</protein>
<dbReference type="GeneID" id="97133394"/>
<feature type="transmembrane region" description="Helical" evidence="2">
    <location>
        <begin position="96"/>
        <end position="118"/>
    </location>
</feature>
<organism evidence="4 5">
    <name type="scientific">Paenibacillus taichungensis</name>
    <dbReference type="NCBI Taxonomy" id="484184"/>
    <lineage>
        <taxon>Bacteria</taxon>
        <taxon>Bacillati</taxon>
        <taxon>Bacillota</taxon>
        <taxon>Bacilli</taxon>
        <taxon>Bacillales</taxon>
        <taxon>Paenibacillaceae</taxon>
        <taxon>Paenibacillus</taxon>
    </lineage>
</organism>
<dbReference type="EMBL" id="JABMCC010000115">
    <property type="protein sequence ID" value="NUU56732.1"/>
    <property type="molecule type" value="Genomic_DNA"/>
</dbReference>
<feature type="transmembrane region" description="Helical" evidence="2">
    <location>
        <begin position="46"/>
        <end position="64"/>
    </location>
</feature>
<evidence type="ECO:0000313" key="5">
    <source>
        <dbReference type="Proteomes" id="UP000577724"/>
    </source>
</evidence>
<dbReference type="InterPro" id="IPR008756">
    <property type="entry name" value="Peptidase_M56"/>
</dbReference>
<dbReference type="Pfam" id="PF05569">
    <property type="entry name" value="Peptidase_M56"/>
    <property type="match status" value="1"/>
</dbReference>
<evidence type="ECO:0000256" key="1">
    <source>
        <dbReference type="SAM" id="MobiDB-lite"/>
    </source>
</evidence>
<keyword evidence="2" id="KW-0472">Membrane</keyword>
<keyword evidence="2" id="KW-1133">Transmembrane helix</keyword>